<dbReference type="PANTHER" id="PTHR10457:SF7">
    <property type="entry name" value="GALACTOKINASE-RELATED"/>
    <property type="match status" value="1"/>
</dbReference>
<dbReference type="InterPro" id="IPR000705">
    <property type="entry name" value="Galactokinase"/>
</dbReference>
<accession>A0ABS0NJ67</accession>
<evidence type="ECO:0000256" key="4">
    <source>
        <dbReference type="ARBA" id="ARBA00022723"/>
    </source>
</evidence>
<evidence type="ECO:0000313" key="18">
    <source>
        <dbReference type="Proteomes" id="UP000807371"/>
    </source>
</evidence>
<gene>
    <name evidence="11 17" type="primary">galK</name>
    <name evidence="17" type="ORF">IHE55_10475</name>
</gene>
<evidence type="ECO:0000259" key="16">
    <source>
        <dbReference type="Pfam" id="PF10509"/>
    </source>
</evidence>
<feature type="domain" description="GHMP kinase N-terminal" evidence="14">
    <location>
        <begin position="117"/>
        <end position="202"/>
    </location>
</feature>
<dbReference type="InterPro" id="IPR022963">
    <property type="entry name" value="Galactokinase_bac"/>
</dbReference>
<dbReference type="EC" id="2.7.1.6" evidence="11 12"/>
<dbReference type="InterPro" id="IPR036554">
    <property type="entry name" value="GHMP_kinase_C_sf"/>
</dbReference>
<keyword evidence="9 11" id="KW-0299">Galactose metabolism</keyword>
<evidence type="ECO:0000256" key="13">
    <source>
        <dbReference type="SAM" id="MobiDB-lite"/>
    </source>
</evidence>
<dbReference type="Pfam" id="PF10509">
    <property type="entry name" value="GalKase_gal_bdg"/>
    <property type="match status" value="1"/>
</dbReference>
<feature type="compositionally biased region" description="Pro residues" evidence="13">
    <location>
        <begin position="456"/>
        <end position="489"/>
    </location>
</feature>
<dbReference type="GO" id="GO:0004335">
    <property type="term" value="F:galactokinase activity"/>
    <property type="evidence" value="ECO:0007669"/>
    <property type="project" value="UniProtKB-EC"/>
</dbReference>
<evidence type="ECO:0000256" key="1">
    <source>
        <dbReference type="ARBA" id="ARBA00006566"/>
    </source>
</evidence>
<feature type="compositionally biased region" description="Gly residues" evidence="13">
    <location>
        <begin position="432"/>
        <end position="445"/>
    </location>
</feature>
<feature type="domain" description="GHMP kinase C-terminal" evidence="15">
    <location>
        <begin position="314"/>
        <end position="392"/>
    </location>
</feature>
<keyword evidence="10 11" id="KW-0119">Carbohydrate metabolism</keyword>
<dbReference type="NCBIfam" id="TIGR00131">
    <property type="entry name" value="gal_kin"/>
    <property type="match status" value="1"/>
</dbReference>
<dbReference type="InterPro" id="IPR019539">
    <property type="entry name" value="GalKase_N"/>
</dbReference>
<dbReference type="PROSITE" id="PS00106">
    <property type="entry name" value="GALACTOKINASE"/>
    <property type="match status" value="1"/>
</dbReference>
<keyword evidence="2 11" id="KW-0963">Cytoplasm</keyword>
<dbReference type="HAMAP" id="MF_00246">
    <property type="entry name" value="Galactokinase"/>
    <property type="match status" value="1"/>
</dbReference>
<dbReference type="PANTHER" id="PTHR10457">
    <property type="entry name" value="MEVALONATE KINASE/GALACTOKINASE"/>
    <property type="match status" value="1"/>
</dbReference>
<dbReference type="Gene3D" id="3.30.70.890">
    <property type="entry name" value="GHMP kinase, C-terminal domain"/>
    <property type="match status" value="1"/>
</dbReference>
<feature type="compositionally biased region" description="Low complexity" evidence="13">
    <location>
        <begin position="412"/>
        <end position="431"/>
    </location>
</feature>
<evidence type="ECO:0000259" key="15">
    <source>
        <dbReference type="Pfam" id="PF08544"/>
    </source>
</evidence>
<name>A0ABS0NJ67_9ACTN</name>
<keyword evidence="5 11" id="KW-0547">Nucleotide-binding</keyword>
<protein>
    <recommendedName>
        <fullName evidence="11 12">Galactokinase</fullName>
        <ecNumber evidence="11 12">2.7.1.6</ecNumber>
    </recommendedName>
    <alternativeName>
        <fullName evidence="11">Galactose kinase</fullName>
    </alternativeName>
</protein>
<dbReference type="InterPro" id="IPR020568">
    <property type="entry name" value="Ribosomal_Su5_D2-typ_SF"/>
</dbReference>
<evidence type="ECO:0000256" key="7">
    <source>
        <dbReference type="ARBA" id="ARBA00022840"/>
    </source>
</evidence>
<proteinExistence type="inferred from homology"/>
<feature type="region of interest" description="Disordered" evidence="13">
    <location>
        <begin position="401"/>
        <end position="500"/>
    </location>
</feature>
<feature type="binding site" evidence="11">
    <location>
        <position position="77"/>
    </location>
    <ligand>
        <name>ATP</name>
        <dbReference type="ChEBI" id="CHEBI:30616"/>
    </ligand>
</feature>
<feature type="active site" description="Proton acceptor" evidence="11">
    <location>
        <position position="196"/>
    </location>
</feature>
<feature type="site" description="Transition state stabilizer" evidence="11">
    <location>
        <position position="37"/>
    </location>
</feature>
<dbReference type="SUPFAM" id="SSF54211">
    <property type="entry name" value="Ribosomal protein S5 domain 2-like"/>
    <property type="match status" value="1"/>
</dbReference>
<dbReference type="Pfam" id="PF00288">
    <property type="entry name" value="GHMP_kinases_N"/>
    <property type="match status" value="1"/>
</dbReference>
<dbReference type="Pfam" id="PF08544">
    <property type="entry name" value="GHMP_kinases_C"/>
    <property type="match status" value="1"/>
</dbReference>
<comment type="similarity">
    <text evidence="1 11">Belongs to the GHMP kinase family. GalK subfamily.</text>
</comment>
<comment type="function">
    <text evidence="11">Catalyzes the transfer of the gamma-phosphate of ATP to D-galactose to form alpha-D-galactose-1-phosphate (Gal-1-P).</text>
</comment>
<dbReference type="PRINTS" id="PR00473">
    <property type="entry name" value="GALCTOKINASE"/>
</dbReference>
<keyword evidence="4 11" id="KW-0479">Metal-binding</keyword>
<dbReference type="PRINTS" id="PR00959">
    <property type="entry name" value="MEVGALKINASE"/>
</dbReference>
<evidence type="ECO:0000256" key="8">
    <source>
        <dbReference type="ARBA" id="ARBA00022842"/>
    </source>
</evidence>
<feature type="binding site" evidence="11">
    <location>
        <position position="152"/>
    </location>
    <ligand>
        <name>Mg(2+)</name>
        <dbReference type="ChEBI" id="CHEBI:18420"/>
    </ligand>
</feature>
<evidence type="ECO:0000256" key="11">
    <source>
        <dbReference type="HAMAP-Rule" id="MF_00246"/>
    </source>
</evidence>
<dbReference type="InterPro" id="IPR019741">
    <property type="entry name" value="Galactokinase_CS"/>
</dbReference>
<dbReference type="SUPFAM" id="SSF55060">
    <property type="entry name" value="GHMP Kinase, C-terminal domain"/>
    <property type="match status" value="1"/>
</dbReference>
<comment type="pathway">
    <text evidence="11">Carbohydrate metabolism; galactose metabolism.</text>
</comment>
<evidence type="ECO:0000256" key="6">
    <source>
        <dbReference type="ARBA" id="ARBA00022777"/>
    </source>
</evidence>
<sequence>MTEPPEPAPELDPEQAATAYREVYGTAPAGVWAAPGRINLIGEHTDYNDGFVMPLALPHTTLAAASARPDGLLRLCSGNAPGTGRHGTAGGQPPAVATLTVDTLDPRTRPAGAWTSYPAGVVWAMREQGLPVGGADLHLTSTVPTGAGLSSSAALEVATATALNDLYGLGLPPRRIAELCRRAENAYVGVPCGIMDQMASACCTAGHAVFLDTRDLRLRQVPLDLAAAGLRLLVVDTRVKHDLADGAYARRRASCEAGARALGVRALRDVPYARLDDALTALARQAGPGDDGTLPRRVRHVVTENHRVEQVITLLDAGEPEAIGPVLTAGHASCRDDFEVSCAELDLVVAAANDAGALGARMTGGGFGGSAVVLVREERAGAVADAVRAAFAAAGHRAPRIFPALPSPRRAPPALTGPRRAGGPSPPAAAAGGDGGEGRTGGGGRWPVSARSCRPAVPPHPRITRPPCPRPARPYRPPRPAPPRHPVPRAPGAVHPHSRL</sequence>
<dbReference type="PROSITE" id="PS00627">
    <property type="entry name" value="GHMP_KINASES_ATP"/>
    <property type="match status" value="1"/>
</dbReference>
<keyword evidence="3 11" id="KW-0808">Transferase</keyword>
<feature type="domain" description="Galactokinase N-terminal" evidence="16">
    <location>
        <begin position="19"/>
        <end position="66"/>
    </location>
</feature>
<dbReference type="Gene3D" id="3.30.230.10">
    <property type="match status" value="1"/>
</dbReference>
<feature type="binding site" evidence="11">
    <location>
        <position position="184"/>
    </location>
    <ligand>
        <name>Mg(2+)</name>
        <dbReference type="ChEBI" id="CHEBI:18420"/>
    </ligand>
</feature>
<evidence type="ECO:0000256" key="3">
    <source>
        <dbReference type="ARBA" id="ARBA00022679"/>
    </source>
</evidence>
<dbReference type="InterPro" id="IPR013750">
    <property type="entry name" value="GHMP_kinase_C_dom"/>
</dbReference>
<dbReference type="EMBL" id="JACYXC010000001">
    <property type="protein sequence ID" value="MBH5335193.1"/>
    <property type="molecule type" value="Genomic_DNA"/>
</dbReference>
<comment type="subcellular location">
    <subcellularLocation>
        <location evidence="11">Cytoplasm</location>
    </subcellularLocation>
</comment>
<comment type="caution">
    <text evidence="17">The sequence shown here is derived from an EMBL/GenBank/DDBJ whole genome shotgun (WGS) entry which is preliminary data.</text>
</comment>
<evidence type="ECO:0000256" key="2">
    <source>
        <dbReference type="ARBA" id="ARBA00022490"/>
    </source>
</evidence>
<evidence type="ECO:0000256" key="9">
    <source>
        <dbReference type="ARBA" id="ARBA00023144"/>
    </source>
</evidence>
<evidence type="ECO:0000256" key="12">
    <source>
        <dbReference type="NCBIfam" id="TIGR00131"/>
    </source>
</evidence>
<dbReference type="InterPro" id="IPR006204">
    <property type="entry name" value="GHMP_kinase_N_dom"/>
</dbReference>
<feature type="binding site" evidence="11">
    <location>
        <begin position="146"/>
        <end position="152"/>
    </location>
    <ligand>
        <name>ATP</name>
        <dbReference type="ChEBI" id="CHEBI:30616"/>
    </ligand>
</feature>
<organism evidence="17 18">
    <name type="scientific">Streptomyces pactum</name>
    <dbReference type="NCBI Taxonomy" id="68249"/>
    <lineage>
        <taxon>Bacteria</taxon>
        <taxon>Bacillati</taxon>
        <taxon>Actinomycetota</taxon>
        <taxon>Actinomycetes</taxon>
        <taxon>Kitasatosporales</taxon>
        <taxon>Streptomycetaceae</taxon>
        <taxon>Streptomyces</taxon>
    </lineage>
</organism>
<comment type="catalytic activity">
    <reaction evidence="11">
        <text>alpha-D-galactose + ATP = alpha-D-galactose 1-phosphate + ADP + H(+)</text>
        <dbReference type="Rhea" id="RHEA:13553"/>
        <dbReference type="ChEBI" id="CHEBI:15378"/>
        <dbReference type="ChEBI" id="CHEBI:28061"/>
        <dbReference type="ChEBI" id="CHEBI:30616"/>
        <dbReference type="ChEBI" id="CHEBI:58336"/>
        <dbReference type="ChEBI" id="CHEBI:456216"/>
        <dbReference type="EC" id="2.7.1.6"/>
    </reaction>
</comment>
<feature type="binding site" evidence="11">
    <location>
        <position position="248"/>
    </location>
    <ligand>
        <name>substrate</name>
    </ligand>
</feature>
<dbReference type="InterPro" id="IPR014721">
    <property type="entry name" value="Ribsml_uS5_D2-typ_fold_subgr"/>
</dbReference>
<evidence type="ECO:0000256" key="5">
    <source>
        <dbReference type="ARBA" id="ARBA00022741"/>
    </source>
</evidence>
<dbReference type="InterPro" id="IPR006203">
    <property type="entry name" value="GHMP_knse_ATP-bd_CS"/>
</dbReference>
<evidence type="ECO:0000256" key="10">
    <source>
        <dbReference type="ARBA" id="ARBA00023277"/>
    </source>
</evidence>
<keyword evidence="6 11" id="KW-0418">Kinase</keyword>
<dbReference type="Proteomes" id="UP000807371">
    <property type="component" value="Unassembled WGS sequence"/>
</dbReference>
<feature type="binding site" evidence="11">
    <location>
        <begin position="43"/>
        <end position="46"/>
    </location>
    <ligand>
        <name>substrate</name>
    </ligand>
</feature>
<keyword evidence="8 11" id="KW-0460">Magnesium</keyword>
<evidence type="ECO:0000313" key="17">
    <source>
        <dbReference type="EMBL" id="MBH5335193.1"/>
    </source>
</evidence>
<keyword evidence="7 11" id="KW-0067">ATP-binding</keyword>
<keyword evidence="18" id="KW-1185">Reference proteome</keyword>
<evidence type="ECO:0000259" key="14">
    <source>
        <dbReference type="Pfam" id="PF00288"/>
    </source>
</evidence>
<reference evidence="17 18" key="1">
    <citation type="submission" date="2020-09" db="EMBL/GenBank/DDBJ databases">
        <title>Biosynthesis of the nuclear factor of activated T cells inhibitor NFAT-133 and its congeners in Streptomyces pactum.</title>
        <authorList>
            <person name="Zhou W."/>
            <person name="Posri P."/>
            <person name="Abugrain M.E."/>
            <person name="Weisberg A.J."/>
            <person name="Chang J.H."/>
            <person name="Mahmud T."/>
        </authorList>
    </citation>
    <scope>NUCLEOTIDE SEQUENCE [LARGE SCALE GENOMIC DNA]</scope>
    <source>
        <strain evidence="17 18">ATCC 27456</strain>
    </source>
</reference>